<dbReference type="AlphaFoldDB" id="A0AAD9MV74"/>
<reference evidence="1" key="1">
    <citation type="journal article" date="2023" name="Mol. Biol. Evol.">
        <title>Third-Generation Sequencing Reveals the Adaptive Role of the Epigenome in Three Deep-Sea Polychaetes.</title>
        <authorList>
            <person name="Perez M."/>
            <person name="Aroh O."/>
            <person name="Sun Y."/>
            <person name="Lan Y."/>
            <person name="Juniper S.K."/>
            <person name="Young C.R."/>
            <person name="Angers B."/>
            <person name="Qian P.Y."/>
        </authorList>
    </citation>
    <scope>NUCLEOTIDE SEQUENCE</scope>
    <source>
        <strain evidence="1">P08H-3</strain>
    </source>
</reference>
<accession>A0AAD9MV74</accession>
<gene>
    <name evidence="1" type="ORF">LSH36_591g01132</name>
</gene>
<dbReference type="Proteomes" id="UP001208570">
    <property type="component" value="Unassembled WGS sequence"/>
</dbReference>
<sequence>MQVLGLFGKLLSGLWMYRIYTFSQSEISHIDAVGKIYDVLQGLCEKISNPMSLFWMKLDFFGGYLNSSDRNLIALRDSPSEDGIELFTQMMKAALLSTVQALEQQYRKYYDLSITDKLREESLSTRSHNIDAEEVMGMFSALQDEAPNATVVYLSSKKK</sequence>
<keyword evidence="2" id="KW-1185">Reference proteome</keyword>
<dbReference type="EMBL" id="JAODUP010000591">
    <property type="protein sequence ID" value="KAK2146650.1"/>
    <property type="molecule type" value="Genomic_DNA"/>
</dbReference>
<name>A0AAD9MV74_9ANNE</name>
<evidence type="ECO:0000313" key="2">
    <source>
        <dbReference type="Proteomes" id="UP001208570"/>
    </source>
</evidence>
<evidence type="ECO:0000313" key="1">
    <source>
        <dbReference type="EMBL" id="KAK2146650.1"/>
    </source>
</evidence>
<proteinExistence type="predicted"/>
<comment type="caution">
    <text evidence="1">The sequence shown here is derived from an EMBL/GenBank/DDBJ whole genome shotgun (WGS) entry which is preliminary data.</text>
</comment>
<organism evidence="1 2">
    <name type="scientific">Paralvinella palmiformis</name>
    <dbReference type="NCBI Taxonomy" id="53620"/>
    <lineage>
        <taxon>Eukaryota</taxon>
        <taxon>Metazoa</taxon>
        <taxon>Spiralia</taxon>
        <taxon>Lophotrochozoa</taxon>
        <taxon>Annelida</taxon>
        <taxon>Polychaeta</taxon>
        <taxon>Sedentaria</taxon>
        <taxon>Canalipalpata</taxon>
        <taxon>Terebellida</taxon>
        <taxon>Terebelliformia</taxon>
        <taxon>Alvinellidae</taxon>
        <taxon>Paralvinella</taxon>
    </lineage>
</organism>
<protein>
    <submittedName>
        <fullName evidence="1">Uncharacterized protein</fullName>
    </submittedName>
</protein>